<dbReference type="Gene3D" id="3.30.1120.30">
    <property type="entry name" value="POLO box domain"/>
    <property type="match status" value="2"/>
</dbReference>
<evidence type="ECO:0000259" key="2">
    <source>
        <dbReference type="Pfam" id="PF00659"/>
    </source>
</evidence>
<reference evidence="3 4" key="1">
    <citation type="journal article" date="2020" name="Fungal Divers.">
        <title>Resolving the Mortierellaceae phylogeny through synthesis of multi-gene phylogenetics and phylogenomics.</title>
        <authorList>
            <person name="Vandepol N."/>
            <person name="Liber J."/>
            <person name="Desiro A."/>
            <person name="Na H."/>
            <person name="Kennedy M."/>
            <person name="Barry K."/>
            <person name="Grigoriev I.V."/>
            <person name="Miller A.N."/>
            <person name="O'Donnell K."/>
            <person name="Stajich J.E."/>
            <person name="Bonito G."/>
        </authorList>
    </citation>
    <scope>NUCLEOTIDE SEQUENCE [LARGE SCALE GENOMIC DNA]</scope>
    <source>
        <strain evidence="3 4">AD045</strain>
    </source>
</reference>
<dbReference type="Pfam" id="PF00659">
    <property type="entry name" value="POLO_box"/>
    <property type="match status" value="2"/>
</dbReference>
<feature type="domain" description="POLO box" evidence="2">
    <location>
        <begin position="223"/>
        <end position="264"/>
    </location>
</feature>
<organism evidence="3 4">
    <name type="scientific">Linnemannia gamsii</name>
    <dbReference type="NCBI Taxonomy" id="64522"/>
    <lineage>
        <taxon>Eukaryota</taxon>
        <taxon>Fungi</taxon>
        <taxon>Fungi incertae sedis</taxon>
        <taxon>Mucoromycota</taxon>
        <taxon>Mortierellomycotina</taxon>
        <taxon>Mortierellomycetes</taxon>
        <taxon>Mortierellales</taxon>
        <taxon>Mortierellaceae</taxon>
        <taxon>Linnemannia</taxon>
    </lineage>
</organism>
<feature type="region of interest" description="Disordered" evidence="1">
    <location>
        <begin position="1"/>
        <end position="22"/>
    </location>
</feature>
<comment type="caution">
    <text evidence="3">The sequence shown here is derived from an EMBL/GenBank/DDBJ whole genome shotgun (WGS) entry which is preliminary data.</text>
</comment>
<sequence>MDLSLSSKSNRVGRTKAKKPVDVPQKLGSMAETEQYLRTLVETRRAGRLEYSAGDNLVPTAPEVYIVERYFAQTSWGFGFRLSNGVFGVTCNDNVTVILSPNGEDIEVIHGTQVEDPYNIKPKRRRGRPYDGDDFTSLRGVKELDTFHKMDDLDHLKKLERSYCRMGDIPPQIAKHVKNITSLKKVISRSLTGNLKWTFVDEDLKKDMPFMTDIFKYDHHVTRLSNGIIQVEFPDRSTIILSQSGRIVTFMDGEENRRRVTLTTHQALSAEFFYDLNDPKDQIKTVQSELDQITQARNILHQKRGFCSEHRDSKICGDENCGAQTQETRPQFNPEKDADLCLFPRPNLEGQIRKALQGTLPSTKAMLTAGQDASQIEERPITTDDNRVVIREMTFKSLHEVIVARLRIAQRLMREPSKTRILRLLANMAMLGIGYSQQRPIQANYFINLEAPPPQKKRYQVQIEPIPPPEHI</sequence>
<proteinExistence type="predicted"/>
<evidence type="ECO:0000313" key="4">
    <source>
        <dbReference type="Proteomes" id="UP001194696"/>
    </source>
</evidence>
<dbReference type="InterPro" id="IPR036947">
    <property type="entry name" value="POLO_box_dom_sf"/>
</dbReference>
<keyword evidence="3" id="KW-0418">Kinase</keyword>
<feature type="domain" description="POLO box" evidence="2">
    <location>
        <begin position="77"/>
        <end position="120"/>
    </location>
</feature>
<dbReference type="GO" id="GO:0016301">
    <property type="term" value="F:kinase activity"/>
    <property type="evidence" value="ECO:0007669"/>
    <property type="project" value="UniProtKB-KW"/>
</dbReference>
<feature type="compositionally biased region" description="Polar residues" evidence="1">
    <location>
        <begin position="1"/>
        <end position="10"/>
    </location>
</feature>
<evidence type="ECO:0000256" key="1">
    <source>
        <dbReference type="SAM" id="MobiDB-lite"/>
    </source>
</evidence>
<protein>
    <submittedName>
        <fullName evidence="3">Cell cycle serine/threonine-protein kinase cdc5/MSD2</fullName>
    </submittedName>
</protein>
<dbReference type="SUPFAM" id="SSF82615">
    <property type="entry name" value="Polo-box domain"/>
    <property type="match status" value="2"/>
</dbReference>
<evidence type="ECO:0000313" key="3">
    <source>
        <dbReference type="EMBL" id="KAG0283044.1"/>
    </source>
</evidence>
<keyword evidence="3" id="KW-0808">Transferase</keyword>
<dbReference type="Proteomes" id="UP001194696">
    <property type="component" value="Unassembled WGS sequence"/>
</dbReference>
<name>A0ABQ7JQ37_9FUNG</name>
<dbReference type="EMBL" id="JAAAIM010000962">
    <property type="protein sequence ID" value="KAG0283044.1"/>
    <property type="molecule type" value="Genomic_DNA"/>
</dbReference>
<gene>
    <name evidence="3" type="primary">CDC5_2</name>
    <name evidence="3" type="ORF">BGZ96_012591</name>
</gene>
<dbReference type="InterPro" id="IPR000959">
    <property type="entry name" value="POLO_box_dom"/>
</dbReference>
<keyword evidence="4" id="KW-1185">Reference proteome</keyword>
<accession>A0ABQ7JQ37</accession>